<dbReference type="OrthoDB" id="21225at2759"/>
<dbReference type="GO" id="GO:0000160">
    <property type="term" value="P:phosphorelay signal transduction system"/>
    <property type="evidence" value="ECO:0007669"/>
    <property type="project" value="UniProtKB-KW"/>
</dbReference>
<dbReference type="SUPFAM" id="SSF52172">
    <property type="entry name" value="CheY-like"/>
    <property type="match status" value="1"/>
</dbReference>
<dbReference type="CDD" id="cd17546">
    <property type="entry name" value="REC_hyHK_CKI1_RcsC-like"/>
    <property type="match status" value="1"/>
</dbReference>
<protein>
    <recommendedName>
        <fullName evidence="4">Response regulatory domain-containing protein</fullName>
    </recommendedName>
</protein>
<dbReference type="STRING" id="1051891.A0A0C3Q9B4"/>
<evidence type="ECO:0000313" key="6">
    <source>
        <dbReference type="Proteomes" id="UP000054248"/>
    </source>
</evidence>
<evidence type="ECO:0000256" key="3">
    <source>
        <dbReference type="PROSITE-ProRule" id="PRU00169"/>
    </source>
</evidence>
<dbReference type="EMBL" id="KN823172">
    <property type="protein sequence ID" value="KIO20499.1"/>
    <property type="molecule type" value="Genomic_DNA"/>
</dbReference>
<feature type="modified residue" description="4-aspartylphosphate" evidence="3">
    <location>
        <position position="372"/>
    </location>
</feature>
<feature type="domain" description="Response regulatory" evidence="4">
    <location>
        <begin position="318"/>
        <end position="441"/>
    </location>
</feature>
<evidence type="ECO:0000259" key="4">
    <source>
        <dbReference type="PROSITE" id="PS50110"/>
    </source>
</evidence>
<dbReference type="Proteomes" id="UP000054248">
    <property type="component" value="Unassembled WGS sequence"/>
</dbReference>
<dbReference type="HOGENOM" id="CLU_572660_0_0_1"/>
<accession>A0A0C3Q9B4</accession>
<gene>
    <name evidence="5" type="ORF">M407DRAFT_10848</name>
</gene>
<sequence>MASCYHLRHVLYQEIQKATEYSSRFGVTIYMEVDENVPEALLKPDLYTPLNCSSVLNWIIRALLVPEKRNGDQILVSCRLTSLRTTGEDSVELELSVSGGAVVFTPEDLERVAKASADSTWLASAISQSCLSIWGLEGNHPGHAECLANSTFAHAVRKLIDEGGRLWIENDRASETRAIITLPSIEAVSSSDMEDDWPLPSFSGGDILFAARSPSLDESGTLSNILTDLGFRLSHSWYEYELERIRGAELFQAVMTSSPNLVDQKAVTRINVRWCMDRHVCAILSSPLTHKSTYEALQKAQSWHPTLFSFSGPSPPSDILVAEDNIVNQKVITKLLEKLYHKVEVVENGLLAVDAVANRWHGQRPYDLILIDTYMPVMNGFDAMHEIHRFEDDNGFPPTPTVMLCVGRGIDLSRSEWARALDEGLHDIERRAGRTAQRSVPKKIETLCVEVDKEGVKGTKADYNKINGLRAENAKWQ</sequence>
<dbReference type="InterPro" id="IPR011006">
    <property type="entry name" value="CheY-like_superfamily"/>
</dbReference>
<evidence type="ECO:0000256" key="1">
    <source>
        <dbReference type="ARBA" id="ARBA00022553"/>
    </source>
</evidence>
<evidence type="ECO:0000256" key="2">
    <source>
        <dbReference type="ARBA" id="ARBA00023012"/>
    </source>
</evidence>
<keyword evidence="1 3" id="KW-0597">Phosphoprotein</keyword>
<name>A0A0C3Q9B4_9AGAM</name>
<organism evidence="5 6">
    <name type="scientific">Tulasnella calospora MUT 4182</name>
    <dbReference type="NCBI Taxonomy" id="1051891"/>
    <lineage>
        <taxon>Eukaryota</taxon>
        <taxon>Fungi</taxon>
        <taxon>Dikarya</taxon>
        <taxon>Basidiomycota</taxon>
        <taxon>Agaricomycotina</taxon>
        <taxon>Agaricomycetes</taxon>
        <taxon>Cantharellales</taxon>
        <taxon>Tulasnellaceae</taxon>
        <taxon>Tulasnella</taxon>
    </lineage>
</organism>
<keyword evidence="2" id="KW-0902">Two-component regulatory system</keyword>
<reference evidence="6" key="2">
    <citation type="submission" date="2015-01" db="EMBL/GenBank/DDBJ databases">
        <title>Evolutionary Origins and Diversification of the Mycorrhizal Mutualists.</title>
        <authorList>
            <consortium name="DOE Joint Genome Institute"/>
            <consortium name="Mycorrhizal Genomics Consortium"/>
            <person name="Kohler A."/>
            <person name="Kuo A."/>
            <person name="Nagy L.G."/>
            <person name="Floudas D."/>
            <person name="Copeland A."/>
            <person name="Barry K.W."/>
            <person name="Cichocki N."/>
            <person name="Veneault-Fourrey C."/>
            <person name="LaButti K."/>
            <person name="Lindquist E.A."/>
            <person name="Lipzen A."/>
            <person name="Lundell T."/>
            <person name="Morin E."/>
            <person name="Murat C."/>
            <person name="Riley R."/>
            <person name="Ohm R."/>
            <person name="Sun H."/>
            <person name="Tunlid A."/>
            <person name="Henrissat B."/>
            <person name="Grigoriev I.V."/>
            <person name="Hibbett D.S."/>
            <person name="Martin F."/>
        </authorList>
    </citation>
    <scope>NUCLEOTIDE SEQUENCE [LARGE SCALE GENOMIC DNA]</scope>
    <source>
        <strain evidence="6">MUT 4182</strain>
    </source>
</reference>
<evidence type="ECO:0000313" key="5">
    <source>
        <dbReference type="EMBL" id="KIO20499.1"/>
    </source>
</evidence>
<dbReference type="GO" id="GO:0071474">
    <property type="term" value="P:cellular hyperosmotic response"/>
    <property type="evidence" value="ECO:0007669"/>
    <property type="project" value="TreeGrafter"/>
</dbReference>
<proteinExistence type="predicted"/>
<dbReference type="PANTHER" id="PTHR45339">
    <property type="entry name" value="HYBRID SIGNAL TRANSDUCTION HISTIDINE KINASE J"/>
    <property type="match status" value="1"/>
</dbReference>
<dbReference type="SMART" id="SM00448">
    <property type="entry name" value="REC"/>
    <property type="match status" value="1"/>
</dbReference>
<dbReference type="PROSITE" id="PS50110">
    <property type="entry name" value="RESPONSE_REGULATORY"/>
    <property type="match status" value="1"/>
</dbReference>
<dbReference type="GO" id="GO:0004673">
    <property type="term" value="F:protein histidine kinase activity"/>
    <property type="evidence" value="ECO:0007669"/>
    <property type="project" value="TreeGrafter"/>
</dbReference>
<dbReference type="InterPro" id="IPR001789">
    <property type="entry name" value="Sig_transdc_resp-reg_receiver"/>
</dbReference>
<dbReference type="PANTHER" id="PTHR45339:SF1">
    <property type="entry name" value="HYBRID SIGNAL TRANSDUCTION HISTIDINE KINASE J"/>
    <property type="match status" value="1"/>
</dbReference>
<keyword evidence="6" id="KW-1185">Reference proteome</keyword>
<dbReference type="Gene3D" id="3.40.50.2300">
    <property type="match status" value="1"/>
</dbReference>
<reference evidence="5 6" key="1">
    <citation type="submission" date="2014-04" db="EMBL/GenBank/DDBJ databases">
        <authorList>
            <consortium name="DOE Joint Genome Institute"/>
            <person name="Kuo A."/>
            <person name="Girlanda M."/>
            <person name="Perotto S."/>
            <person name="Kohler A."/>
            <person name="Nagy L.G."/>
            <person name="Floudas D."/>
            <person name="Copeland A."/>
            <person name="Barry K.W."/>
            <person name="Cichocki N."/>
            <person name="Veneault-Fourrey C."/>
            <person name="LaButti K."/>
            <person name="Lindquist E.A."/>
            <person name="Lipzen A."/>
            <person name="Lundell T."/>
            <person name="Morin E."/>
            <person name="Murat C."/>
            <person name="Sun H."/>
            <person name="Tunlid A."/>
            <person name="Henrissat B."/>
            <person name="Grigoriev I.V."/>
            <person name="Hibbett D.S."/>
            <person name="Martin F."/>
            <person name="Nordberg H.P."/>
            <person name="Cantor M.N."/>
            <person name="Hua S.X."/>
        </authorList>
    </citation>
    <scope>NUCLEOTIDE SEQUENCE [LARGE SCALE GENOMIC DNA]</scope>
    <source>
        <strain evidence="5 6">MUT 4182</strain>
    </source>
</reference>
<dbReference type="Pfam" id="PF00072">
    <property type="entry name" value="Response_reg"/>
    <property type="match status" value="1"/>
</dbReference>
<dbReference type="AlphaFoldDB" id="A0A0C3Q9B4"/>